<dbReference type="InParanoid" id="A0A804HT65"/>
<dbReference type="EMBL" id="HG996466">
    <property type="protein sequence ID" value="CAG1859299.1"/>
    <property type="molecule type" value="Genomic_DNA"/>
</dbReference>
<sequence length="195" mass="20362">MATAMSIAYHKPPSSSSSSSSPWSSSLIPAPRGGSSSASSAASPTRREERRNLPTAAAALVAGGTAALAMAASAQALPVDAPVLALAALQEPENALSLPTWAIHVSSVIEWVIAMVLVWQYGEKSGFQTWKGLTWGMVPLLGGALCACTWHFFYNAESLEILVALQAALTVLGNMTMCFAAFRIYKASQEGSKSS</sequence>
<dbReference type="AlphaFoldDB" id="A0A804HT65"/>
<dbReference type="FunCoup" id="A0A804HT65">
    <property type="interactions" value="926"/>
</dbReference>
<dbReference type="PANTHER" id="PTHR33833">
    <property type="entry name" value="NUCLEOLAR-LIKE PROTEIN-RELATED"/>
    <property type="match status" value="1"/>
</dbReference>
<evidence type="ECO:0000256" key="2">
    <source>
        <dbReference type="SAM" id="Phobius"/>
    </source>
</evidence>
<feature type="transmembrane region" description="Helical" evidence="2">
    <location>
        <begin position="159"/>
        <end position="185"/>
    </location>
</feature>
<proteinExistence type="predicted"/>
<evidence type="ECO:0000256" key="1">
    <source>
        <dbReference type="SAM" id="MobiDB-lite"/>
    </source>
</evidence>
<name>A0A804HT65_MUSAM</name>
<keyword evidence="2" id="KW-1133">Transmembrane helix</keyword>
<feature type="transmembrane region" description="Helical" evidence="2">
    <location>
        <begin position="56"/>
        <end position="78"/>
    </location>
</feature>
<evidence type="ECO:0000313" key="5">
    <source>
        <dbReference type="Proteomes" id="UP000012960"/>
    </source>
</evidence>
<accession>A0A804HT65</accession>
<keyword evidence="5" id="KW-1185">Reference proteome</keyword>
<dbReference type="Proteomes" id="UP000012960">
    <property type="component" value="Unplaced"/>
</dbReference>
<organism evidence="4 5">
    <name type="scientific">Musa acuminata subsp. malaccensis</name>
    <name type="common">Wild banana</name>
    <name type="synonym">Musa malaccensis</name>
    <dbReference type="NCBI Taxonomy" id="214687"/>
    <lineage>
        <taxon>Eukaryota</taxon>
        <taxon>Viridiplantae</taxon>
        <taxon>Streptophyta</taxon>
        <taxon>Embryophyta</taxon>
        <taxon>Tracheophyta</taxon>
        <taxon>Spermatophyta</taxon>
        <taxon>Magnoliopsida</taxon>
        <taxon>Liliopsida</taxon>
        <taxon>Zingiberales</taxon>
        <taxon>Musaceae</taxon>
        <taxon>Musa</taxon>
    </lineage>
</organism>
<feature type="compositionally biased region" description="Low complexity" evidence="1">
    <location>
        <begin position="12"/>
        <end position="26"/>
    </location>
</feature>
<dbReference type="Gramene" id="Ma01_t12140.1">
    <property type="protein sequence ID" value="Ma01_p12140.1"/>
    <property type="gene ID" value="Ma01_g12140"/>
</dbReference>
<dbReference type="EnsemblPlants" id="Ma01_t12140.1">
    <property type="protein sequence ID" value="Ma01_p12140.1"/>
    <property type="gene ID" value="Ma01_g12140"/>
</dbReference>
<keyword evidence="2" id="KW-0812">Transmembrane</keyword>
<dbReference type="InterPro" id="IPR019634">
    <property type="entry name" value="Uncharacterised_Ycf49"/>
</dbReference>
<reference evidence="4" key="2">
    <citation type="submission" date="2021-05" db="UniProtKB">
        <authorList>
            <consortium name="EnsemblPlants"/>
        </authorList>
    </citation>
    <scope>IDENTIFICATION</scope>
    <source>
        <strain evidence="4">subsp. malaccensis</strain>
    </source>
</reference>
<dbReference type="PANTHER" id="PTHR33833:SF3">
    <property type="entry name" value="YCF49-LIKE PROTEIN"/>
    <property type="match status" value="1"/>
</dbReference>
<reference evidence="3" key="1">
    <citation type="submission" date="2021-03" db="EMBL/GenBank/DDBJ databases">
        <authorList>
            <consortium name="Genoscope - CEA"/>
            <person name="William W."/>
        </authorList>
    </citation>
    <scope>NUCLEOTIDE SEQUENCE</scope>
    <source>
        <strain evidence="3">Doubled-haploid Pahang</strain>
    </source>
</reference>
<feature type="transmembrane region" description="Helical" evidence="2">
    <location>
        <begin position="133"/>
        <end position="153"/>
    </location>
</feature>
<evidence type="ECO:0000313" key="3">
    <source>
        <dbReference type="EMBL" id="CAG1859299.1"/>
    </source>
</evidence>
<keyword evidence="2" id="KW-0472">Membrane</keyword>
<dbReference type="OrthoDB" id="196633at2759"/>
<feature type="region of interest" description="Disordered" evidence="1">
    <location>
        <begin position="1"/>
        <end position="49"/>
    </location>
</feature>
<feature type="transmembrane region" description="Helical" evidence="2">
    <location>
        <begin position="98"/>
        <end position="121"/>
    </location>
</feature>
<dbReference type="Pfam" id="PF10693">
    <property type="entry name" value="DUF2499"/>
    <property type="match status" value="1"/>
</dbReference>
<gene>
    <name evidence="3" type="ORF">GSMUA_295940.1</name>
</gene>
<evidence type="ECO:0000313" key="4">
    <source>
        <dbReference type="EnsemblPlants" id="Ma01_p12140.1"/>
    </source>
</evidence>
<protein>
    <submittedName>
        <fullName evidence="3">(wild Malaysian banana) hypothetical protein</fullName>
    </submittedName>
</protein>